<dbReference type="AlphaFoldDB" id="M5AEV6"/>
<evidence type="ECO:0000313" key="3">
    <source>
        <dbReference type="Proteomes" id="UP000012042"/>
    </source>
</evidence>
<keyword evidence="1" id="KW-0812">Transmembrane</keyword>
<sequence length="199" mass="21640">MPNMILGFAIFGALISLIALFSLLTAAQRGDSKIGSSLILLLALCGTVLAIWNLPYWSHPSHQTTEAAKKVSLTSSSQTFSTSSSTTKATTQKTNEQNVKQQLIKSLTKLGSVSFDTQSKTYTLTVTNQSLKKTIAALNQDPSQAKAAKWPKFTNNFAKTSQSLKQALGRGYTFVIRVGHQSPVLVYKDGFVTKNKFES</sequence>
<evidence type="ECO:0000313" key="2">
    <source>
        <dbReference type="EMBL" id="BAN06940.1"/>
    </source>
</evidence>
<dbReference type="KEGG" id="lbk:LVISKB_1305"/>
<keyword evidence="1" id="KW-0472">Membrane</keyword>
<gene>
    <name evidence="2" type="ORF">LVISKB_1305</name>
</gene>
<dbReference type="HOGENOM" id="CLU_1388665_0_0_9"/>
<proteinExistence type="predicted"/>
<protein>
    <submittedName>
        <fullName evidence="2">Uncharacterized protein</fullName>
    </submittedName>
</protein>
<dbReference type="Proteomes" id="UP000012042">
    <property type="component" value="Chromosome"/>
</dbReference>
<reference evidence="2 3" key="1">
    <citation type="journal article" date="2013" name="PLoS ONE">
        <title>Genomic Analysis by Deep Sequencing of the Probiotic Lactobacillus brevis KB290 Harboring Nine Plasmids Reveals Genomic Stability.</title>
        <authorList>
            <person name="Fukao M."/>
            <person name="Oshima K."/>
            <person name="Morita H."/>
            <person name="Toh H."/>
            <person name="Suda W."/>
            <person name="Kim S.W."/>
            <person name="Suzuki S."/>
            <person name="Yakabe T."/>
            <person name="Hattori M."/>
            <person name="Yajima N."/>
        </authorList>
    </citation>
    <scope>NUCLEOTIDE SEQUENCE [LARGE SCALE GENOMIC DNA]</scope>
    <source>
        <strain evidence="2 3">KB290</strain>
    </source>
</reference>
<feature type="transmembrane region" description="Helical" evidence="1">
    <location>
        <begin position="38"/>
        <end position="57"/>
    </location>
</feature>
<evidence type="ECO:0000256" key="1">
    <source>
        <dbReference type="SAM" id="Phobius"/>
    </source>
</evidence>
<keyword evidence="1" id="KW-1133">Transmembrane helix</keyword>
<organism evidence="2 3">
    <name type="scientific">Levilactobacillus brevis KB290</name>
    <dbReference type="NCBI Taxonomy" id="1001583"/>
    <lineage>
        <taxon>Bacteria</taxon>
        <taxon>Bacillati</taxon>
        <taxon>Bacillota</taxon>
        <taxon>Bacilli</taxon>
        <taxon>Lactobacillales</taxon>
        <taxon>Lactobacillaceae</taxon>
        <taxon>Levilactobacillus</taxon>
    </lineage>
</organism>
<feature type="transmembrane region" description="Helical" evidence="1">
    <location>
        <begin position="6"/>
        <end position="26"/>
    </location>
</feature>
<dbReference type="EMBL" id="AP012167">
    <property type="protein sequence ID" value="BAN06940.1"/>
    <property type="molecule type" value="Genomic_DNA"/>
</dbReference>
<accession>M5AEV6</accession>
<name>M5AEV6_LEVBR</name>
<dbReference type="PATRIC" id="fig|1001583.3.peg.1291"/>